<sequence length="171" mass="19178">MRIHIRRFSDGIDVQTCSVIIYSCSDHVVIGTTEMWHDSSACSLSAVNLNPSYPDSSSVPTESSLPRRRERSEKQNELEVTFEKTAEQEDFADAEDEGTDSAAQWYYSRRTILFGLCLPALGPLAIFSCIVMRSRGFTVSCINGSICEKIEKHDQNSGKAVREVEICSHKY</sequence>
<keyword evidence="2" id="KW-0812">Transmembrane</keyword>
<protein>
    <submittedName>
        <fullName evidence="4">Frizzled/Smoothened transmembrane domain-containing protein</fullName>
    </submittedName>
</protein>
<evidence type="ECO:0000256" key="1">
    <source>
        <dbReference type="SAM" id="MobiDB-lite"/>
    </source>
</evidence>
<feature type="compositionally biased region" description="Basic and acidic residues" evidence="1">
    <location>
        <begin position="65"/>
        <end position="80"/>
    </location>
</feature>
<evidence type="ECO:0000313" key="3">
    <source>
        <dbReference type="Proteomes" id="UP000046395"/>
    </source>
</evidence>
<name>A0A5S6PZF6_TRIMR</name>
<keyword evidence="2" id="KW-0472">Membrane</keyword>
<feature type="compositionally biased region" description="Polar residues" evidence="1">
    <location>
        <begin position="52"/>
        <end position="61"/>
    </location>
</feature>
<accession>A0A5S6PZF6</accession>
<dbReference type="WBParaSite" id="TMUE_0000000112.1">
    <property type="protein sequence ID" value="TMUE_0000000112.1"/>
    <property type="gene ID" value="WBGene00296060"/>
</dbReference>
<organism evidence="3 4">
    <name type="scientific">Trichuris muris</name>
    <name type="common">Mouse whipworm</name>
    <dbReference type="NCBI Taxonomy" id="70415"/>
    <lineage>
        <taxon>Eukaryota</taxon>
        <taxon>Metazoa</taxon>
        <taxon>Ecdysozoa</taxon>
        <taxon>Nematoda</taxon>
        <taxon>Enoplea</taxon>
        <taxon>Dorylaimia</taxon>
        <taxon>Trichinellida</taxon>
        <taxon>Trichuridae</taxon>
        <taxon>Trichuris</taxon>
    </lineage>
</organism>
<dbReference type="Proteomes" id="UP000046395">
    <property type="component" value="Unassembled WGS sequence"/>
</dbReference>
<feature type="transmembrane region" description="Helical" evidence="2">
    <location>
        <begin position="112"/>
        <end position="133"/>
    </location>
</feature>
<dbReference type="AlphaFoldDB" id="A0A5S6PZF6"/>
<keyword evidence="3" id="KW-1185">Reference proteome</keyword>
<feature type="region of interest" description="Disordered" evidence="1">
    <location>
        <begin position="52"/>
        <end position="80"/>
    </location>
</feature>
<evidence type="ECO:0000313" key="4">
    <source>
        <dbReference type="WBParaSite" id="TMUE_0000000112.1"/>
    </source>
</evidence>
<reference evidence="4" key="1">
    <citation type="submission" date="2019-12" db="UniProtKB">
        <authorList>
            <consortium name="WormBaseParasite"/>
        </authorList>
    </citation>
    <scope>IDENTIFICATION</scope>
</reference>
<evidence type="ECO:0000256" key="2">
    <source>
        <dbReference type="SAM" id="Phobius"/>
    </source>
</evidence>
<dbReference type="PROSITE" id="PS51257">
    <property type="entry name" value="PROKAR_LIPOPROTEIN"/>
    <property type="match status" value="1"/>
</dbReference>
<proteinExistence type="predicted"/>
<keyword evidence="2" id="KW-1133">Transmembrane helix</keyword>